<proteinExistence type="predicted"/>
<evidence type="ECO:0000313" key="2">
    <source>
        <dbReference type="EMBL" id="PWS28532.1"/>
    </source>
</evidence>
<dbReference type="OrthoDB" id="9874675at2"/>
<name>A0A317EPX7_9SPHI</name>
<keyword evidence="1" id="KW-0472">Membrane</keyword>
<dbReference type="Proteomes" id="UP000245379">
    <property type="component" value="Unassembled WGS sequence"/>
</dbReference>
<protein>
    <submittedName>
        <fullName evidence="2">Uncharacterized protein</fullName>
    </submittedName>
</protein>
<keyword evidence="3" id="KW-1185">Reference proteome</keyword>
<organism evidence="2 3">
    <name type="scientific">Pedobacter yonginense</name>
    <dbReference type="NCBI Taxonomy" id="651869"/>
    <lineage>
        <taxon>Bacteria</taxon>
        <taxon>Pseudomonadati</taxon>
        <taxon>Bacteroidota</taxon>
        <taxon>Sphingobacteriia</taxon>
        <taxon>Sphingobacteriales</taxon>
        <taxon>Sphingobacteriaceae</taxon>
        <taxon>Pedobacter</taxon>
    </lineage>
</organism>
<dbReference type="EMBL" id="QGNZ01000001">
    <property type="protein sequence ID" value="PWS28532.1"/>
    <property type="molecule type" value="Genomic_DNA"/>
</dbReference>
<keyword evidence="1" id="KW-0812">Transmembrane</keyword>
<dbReference type="RefSeq" id="WP_109923963.1">
    <property type="nucleotide sequence ID" value="NZ_QGNZ01000001.1"/>
</dbReference>
<gene>
    <name evidence="2" type="ORF">DHW03_01355</name>
</gene>
<feature type="transmembrane region" description="Helical" evidence="1">
    <location>
        <begin position="77"/>
        <end position="98"/>
    </location>
</feature>
<reference evidence="2 3" key="1">
    <citation type="submission" date="2018-05" db="EMBL/GenBank/DDBJ databases">
        <title>Pedobacter paludis sp. nov., isolated from wetland soil.</title>
        <authorList>
            <person name="Zhang Y."/>
            <person name="Wang G."/>
        </authorList>
    </citation>
    <scope>NUCLEOTIDE SEQUENCE [LARGE SCALE GENOMIC DNA]</scope>
    <source>
        <strain evidence="2 3">KCTC22721</strain>
    </source>
</reference>
<accession>A0A317EPX7</accession>
<dbReference type="AlphaFoldDB" id="A0A317EPX7"/>
<comment type="caution">
    <text evidence="2">The sequence shown here is derived from an EMBL/GenBank/DDBJ whole genome shotgun (WGS) entry which is preliminary data.</text>
</comment>
<sequence>METQNDYPLYITSFAKKLSLYSFIIGIVLTLLFLLTKEGFLIGVGLLYSGLAFVSNTLVLLMLLLSLVLHRDQRQEILLTILISLANIPAFCACFYLITLSQF</sequence>
<feature type="transmembrane region" description="Helical" evidence="1">
    <location>
        <begin position="41"/>
        <end position="65"/>
    </location>
</feature>
<evidence type="ECO:0000256" key="1">
    <source>
        <dbReference type="SAM" id="Phobius"/>
    </source>
</evidence>
<evidence type="ECO:0000313" key="3">
    <source>
        <dbReference type="Proteomes" id="UP000245379"/>
    </source>
</evidence>
<keyword evidence="1" id="KW-1133">Transmembrane helix</keyword>
<feature type="transmembrane region" description="Helical" evidence="1">
    <location>
        <begin position="18"/>
        <end position="35"/>
    </location>
</feature>